<accession>A0A1F4ZQE5</accession>
<reference evidence="2 3" key="1">
    <citation type="journal article" date="2016" name="Nat. Commun.">
        <title>Thousands of microbial genomes shed light on interconnected biogeochemical processes in an aquifer system.</title>
        <authorList>
            <person name="Anantharaman K."/>
            <person name="Brown C.T."/>
            <person name="Hug L.A."/>
            <person name="Sharon I."/>
            <person name="Castelle C.J."/>
            <person name="Probst A.J."/>
            <person name="Thomas B.C."/>
            <person name="Singh A."/>
            <person name="Wilkins M.J."/>
            <person name="Karaoz U."/>
            <person name="Brodie E.L."/>
            <person name="Williams K.H."/>
            <person name="Hubbard S.S."/>
            <person name="Banfield J.F."/>
        </authorList>
    </citation>
    <scope>NUCLEOTIDE SEQUENCE [LARGE SCALE GENOMIC DNA]</scope>
</reference>
<organism evidence="2 3">
    <name type="scientific">Candidatus Amesbacteria bacterium RIFOXYB1_FULL_44_23</name>
    <dbReference type="NCBI Taxonomy" id="1797263"/>
    <lineage>
        <taxon>Bacteria</taxon>
        <taxon>Candidatus Amesiibacteriota</taxon>
    </lineage>
</organism>
<gene>
    <name evidence="2" type="ORF">A2397_03650</name>
</gene>
<evidence type="ECO:0000313" key="2">
    <source>
        <dbReference type="EMBL" id="OGD08298.1"/>
    </source>
</evidence>
<name>A0A1F4ZQE5_9BACT</name>
<evidence type="ECO:0000259" key="1">
    <source>
        <dbReference type="Pfam" id="PF18931"/>
    </source>
</evidence>
<dbReference type="AlphaFoldDB" id="A0A1F4ZQE5"/>
<comment type="caution">
    <text evidence="2">The sequence shown here is derived from an EMBL/GenBank/DDBJ whole genome shotgun (WGS) entry which is preliminary data.</text>
</comment>
<feature type="domain" description="DUF5680" evidence="1">
    <location>
        <begin position="49"/>
        <end position="148"/>
    </location>
</feature>
<evidence type="ECO:0000313" key="3">
    <source>
        <dbReference type="Proteomes" id="UP000176424"/>
    </source>
</evidence>
<sequence>MIEKKELFDFVDRAGKATYAGGGSREINPERPDFIELVYDKELPWYYRDSYTGHSRSGGQEVVRVNDKPVWWSGYGGGMVEGKESMSGQTFDFLKKALSQDEEGFESLRGPHEFTDGKWKYTYTQEGDITDFYGYEEISYKGEKCFGIEP</sequence>
<dbReference type="Pfam" id="PF18931">
    <property type="entry name" value="DUF5680"/>
    <property type="match status" value="1"/>
</dbReference>
<dbReference type="STRING" id="1797263.A2397_03650"/>
<proteinExistence type="predicted"/>
<dbReference type="Proteomes" id="UP000176424">
    <property type="component" value="Unassembled WGS sequence"/>
</dbReference>
<dbReference type="EMBL" id="MEXR01000060">
    <property type="protein sequence ID" value="OGD08298.1"/>
    <property type="molecule type" value="Genomic_DNA"/>
</dbReference>
<dbReference type="InterPro" id="IPR043735">
    <property type="entry name" value="DUF5680"/>
</dbReference>
<protein>
    <recommendedName>
        <fullName evidence="1">DUF5680 domain-containing protein</fullName>
    </recommendedName>
</protein>